<dbReference type="GO" id="GO:0071949">
    <property type="term" value="F:FAD binding"/>
    <property type="evidence" value="ECO:0007669"/>
    <property type="project" value="InterPro"/>
</dbReference>
<evidence type="ECO:0000313" key="5">
    <source>
        <dbReference type="Proteomes" id="UP000294581"/>
    </source>
</evidence>
<dbReference type="PROSITE" id="PS51257">
    <property type="entry name" value="PROKAR_LIPOPROTEIN"/>
    <property type="match status" value="1"/>
</dbReference>
<dbReference type="InterPro" id="IPR036188">
    <property type="entry name" value="FAD/NAD-bd_sf"/>
</dbReference>
<organism evidence="4 5">
    <name type="scientific">Alicyclobacillus sacchari</name>
    <dbReference type="NCBI Taxonomy" id="392010"/>
    <lineage>
        <taxon>Bacteria</taxon>
        <taxon>Bacillati</taxon>
        <taxon>Bacillota</taxon>
        <taxon>Bacilli</taxon>
        <taxon>Bacillales</taxon>
        <taxon>Alicyclobacillaceae</taxon>
        <taxon>Alicyclobacillus</taxon>
    </lineage>
</organism>
<gene>
    <name evidence="4" type="ORF">C7445_103199</name>
</gene>
<evidence type="ECO:0000313" key="4">
    <source>
        <dbReference type="EMBL" id="TDY50153.1"/>
    </source>
</evidence>
<dbReference type="PANTHER" id="PTHR13789">
    <property type="entry name" value="MONOOXYGENASE"/>
    <property type="match status" value="1"/>
</dbReference>
<dbReference type="InterPro" id="IPR002938">
    <property type="entry name" value="FAD-bd"/>
</dbReference>
<dbReference type="PANTHER" id="PTHR13789:SF309">
    <property type="entry name" value="PUTATIVE (AFU_ORTHOLOGUE AFUA_6G14510)-RELATED"/>
    <property type="match status" value="1"/>
</dbReference>
<dbReference type="Gene3D" id="3.50.50.60">
    <property type="entry name" value="FAD/NAD(P)-binding domain"/>
    <property type="match status" value="1"/>
</dbReference>
<dbReference type="Proteomes" id="UP000294581">
    <property type="component" value="Unassembled WGS sequence"/>
</dbReference>
<dbReference type="SUPFAM" id="SSF51905">
    <property type="entry name" value="FAD/NAD(P)-binding domain"/>
    <property type="match status" value="1"/>
</dbReference>
<keyword evidence="2" id="KW-0503">Monooxygenase</keyword>
<evidence type="ECO:0000259" key="3">
    <source>
        <dbReference type="Pfam" id="PF01494"/>
    </source>
</evidence>
<dbReference type="PRINTS" id="PR00420">
    <property type="entry name" value="RNGMNOXGNASE"/>
</dbReference>
<dbReference type="GO" id="GO:0004497">
    <property type="term" value="F:monooxygenase activity"/>
    <property type="evidence" value="ECO:0007669"/>
    <property type="project" value="UniProtKB-KW"/>
</dbReference>
<dbReference type="InterPro" id="IPR050493">
    <property type="entry name" value="FAD-dep_Monooxygenase_BioMet"/>
</dbReference>
<reference evidence="4 5" key="1">
    <citation type="submission" date="2019-03" db="EMBL/GenBank/DDBJ databases">
        <title>Genomic Encyclopedia of Type Strains, Phase IV (KMG-IV): sequencing the most valuable type-strain genomes for metagenomic binning, comparative biology and taxonomic classification.</title>
        <authorList>
            <person name="Goeker M."/>
        </authorList>
    </citation>
    <scope>NUCLEOTIDE SEQUENCE [LARGE SCALE GENOMIC DNA]</scope>
    <source>
        <strain evidence="4 5">DSM 17974</strain>
    </source>
</reference>
<proteinExistence type="predicted"/>
<evidence type="ECO:0000256" key="2">
    <source>
        <dbReference type="ARBA" id="ARBA00023033"/>
    </source>
</evidence>
<accession>A0A4R8LRD3</accession>
<dbReference type="RefSeq" id="WP_166668995.1">
    <property type="nucleotide sequence ID" value="NZ_SORF01000003.1"/>
</dbReference>
<keyword evidence="1" id="KW-0560">Oxidoreductase</keyword>
<dbReference type="EMBL" id="SORF01000003">
    <property type="protein sequence ID" value="TDY50153.1"/>
    <property type="molecule type" value="Genomic_DNA"/>
</dbReference>
<feature type="domain" description="FAD-binding" evidence="3">
    <location>
        <begin position="6"/>
        <end position="299"/>
    </location>
</feature>
<keyword evidence="5" id="KW-1185">Reference proteome</keyword>
<evidence type="ECO:0000256" key="1">
    <source>
        <dbReference type="ARBA" id="ARBA00023002"/>
    </source>
</evidence>
<comment type="caution">
    <text evidence="4">The sequence shown here is derived from an EMBL/GenBank/DDBJ whole genome shotgun (WGS) entry which is preliminary data.</text>
</comment>
<dbReference type="AlphaFoldDB" id="A0A4R8LRD3"/>
<dbReference type="Pfam" id="PF01494">
    <property type="entry name" value="FAD_binding_3"/>
    <property type="match status" value="1"/>
</dbReference>
<protein>
    <submittedName>
        <fullName evidence="4">2-polyprenyl-6-methoxyphenol hydroxylase-like FAD-dependent oxidoreductase</fullName>
    </submittedName>
</protein>
<sequence length="377" mass="41325">MAARLGIVGAGIAGLAAGLACRQLGIDFQLFDAAEDPLAGGTGITLWPNALCALSELGMRNFVDVVASNAMTNGGIATDRGAVLYSLPLAWIRRQYGYFPVCVRRDVLQRRMYEALDEPKIVRAQVHRVLTSKDGAVVVGSHGQLWYDAVIIADGIHSQARNCLYPVQPRPTHYTAWRGMTHGAVVDPATMWEYWGLGVRFGYASVSPQSTYWFATVNQSHLRDGDSWTVARTLLERFPPPVQACIAATADSDILHHRVQDLPPGCPMAMGHIALMGDAAHAITPNLGFGGALAIEDAAVWLEVVRDAGVSPAAFGIYADRRRRRVRQMAYVTRQFGDIMQWQSKGVACLRNALFYMTGPVFGRVMWRRLLGSRSRP</sequence>
<name>A0A4R8LRD3_9BACL</name>